<feature type="compositionally biased region" description="Basic residues" evidence="1">
    <location>
        <begin position="66"/>
        <end position="75"/>
    </location>
</feature>
<reference evidence="2" key="1">
    <citation type="submission" date="2014-12" db="EMBL/GenBank/DDBJ databases">
        <title>Insight into the proteome of Arion vulgaris.</title>
        <authorList>
            <person name="Aradska J."/>
            <person name="Bulat T."/>
            <person name="Smidak R."/>
            <person name="Sarate P."/>
            <person name="Gangsoo J."/>
            <person name="Sialana F."/>
            <person name="Bilban M."/>
            <person name="Lubec G."/>
        </authorList>
    </citation>
    <scope>NUCLEOTIDE SEQUENCE</scope>
    <source>
        <tissue evidence="2">Skin</tissue>
    </source>
</reference>
<gene>
    <name evidence="2" type="primary">ORF54069</name>
</gene>
<feature type="non-terminal residue" evidence="2">
    <location>
        <position position="1"/>
    </location>
</feature>
<sequence>GMFYDCTTGAYYQYNDQTGEYEMYSQVDLTGPSQMISENQDSIEKIKSKENKHSNRIKSRESCSKNAKRKLKKNIKSSLSDTA</sequence>
<feature type="non-terminal residue" evidence="2">
    <location>
        <position position="83"/>
    </location>
</feature>
<evidence type="ECO:0008006" key="3">
    <source>
        <dbReference type="Google" id="ProtNLM"/>
    </source>
</evidence>
<accession>A0A0B6ZBL4</accession>
<protein>
    <recommendedName>
        <fullName evidence="3">OCRE domain-containing protein</fullName>
    </recommendedName>
</protein>
<evidence type="ECO:0000256" key="1">
    <source>
        <dbReference type="SAM" id="MobiDB-lite"/>
    </source>
</evidence>
<evidence type="ECO:0000313" key="2">
    <source>
        <dbReference type="EMBL" id="CEK65145.1"/>
    </source>
</evidence>
<proteinExistence type="predicted"/>
<organism evidence="2">
    <name type="scientific">Arion vulgaris</name>
    <dbReference type="NCBI Taxonomy" id="1028688"/>
    <lineage>
        <taxon>Eukaryota</taxon>
        <taxon>Metazoa</taxon>
        <taxon>Spiralia</taxon>
        <taxon>Lophotrochozoa</taxon>
        <taxon>Mollusca</taxon>
        <taxon>Gastropoda</taxon>
        <taxon>Heterobranchia</taxon>
        <taxon>Euthyneura</taxon>
        <taxon>Panpulmonata</taxon>
        <taxon>Eupulmonata</taxon>
        <taxon>Stylommatophora</taxon>
        <taxon>Helicina</taxon>
        <taxon>Arionoidea</taxon>
        <taxon>Arionidae</taxon>
        <taxon>Arion</taxon>
    </lineage>
</organism>
<feature type="region of interest" description="Disordered" evidence="1">
    <location>
        <begin position="47"/>
        <end position="83"/>
    </location>
</feature>
<name>A0A0B6ZBL4_9EUPU</name>
<dbReference type="EMBL" id="HACG01018280">
    <property type="protein sequence ID" value="CEK65145.1"/>
    <property type="molecule type" value="Transcribed_RNA"/>
</dbReference>
<dbReference type="AlphaFoldDB" id="A0A0B6ZBL4"/>
<feature type="compositionally biased region" description="Basic and acidic residues" evidence="1">
    <location>
        <begin position="47"/>
        <end position="63"/>
    </location>
</feature>